<sequence>MSEKLRVDSKLPLFKGEPGYMFDHGGQGNRLAFVVFVKGVKLVIVVLTIDALTAGRMLRTLPLQTVDQFPALSREARPFGRSQPIAFKEKSTPDTNKCGITPQHTRPKDANTGYLAIKIMDDKLPHPRAWIGVPSVGPFVNFGQASSLGVCFEWEISRSYANVKMTTEAAREHLWCYCYDHLPNSELDWSMGGRFVCRVVGLECYGMVSTGQGDLAKHLRSVKHRLSMELKVKMTAEAAREHLTGHFFDHLPFSEVNWWLPGRFVCRIVGMPCNGKVFSTKGIFEKHLHTAGHLRMGEPSHEARLAAESVSAAPVPSGTTPSPQQPPTSVAPAFEMADQVELMDIDEQPPAERAMTSTHSAIGNGHGRARRNTTHQASQIRTRRRNSGF</sequence>
<proteinExistence type="predicted"/>
<comment type="caution">
    <text evidence="3">The sequence shown here is derived from an EMBL/GenBank/DDBJ whole genome shotgun (WGS) entry which is preliminary data.</text>
</comment>
<reference evidence="3" key="1">
    <citation type="journal article" date="2020" name="BMC Genomics">
        <title>Correction to: Identification and distribution of gene clusters required for synthesis of sphingolipid metabolism inhibitors in diverse species of the filamentous fungus Fusarium.</title>
        <authorList>
            <person name="Kim H.S."/>
            <person name="Lohmar J.M."/>
            <person name="Busman M."/>
            <person name="Brown D.W."/>
            <person name="Naumann T.A."/>
            <person name="Divon H.H."/>
            <person name="Lysoe E."/>
            <person name="Uhlig S."/>
            <person name="Proctor R.H."/>
        </authorList>
    </citation>
    <scope>NUCLEOTIDE SEQUENCE</scope>
    <source>
        <strain evidence="3">NRRL 20472</strain>
    </source>
</reference>
<keyword evidence="2" id="KW-0472">Membrane</keyword>
<feature type="region of interest" description="Disordered" evidence="1">
    <location>
        <begin position="348"/>
        <end position="389"/>
    </location>
</feature>
<evidence type="ECO:0000313" key="3">
    <source>
        <dbReference type="EMBL" id="KAF4951933.1"/>
    </source>
</evidence>
<name>A0A8H4WV42_9HYPO</name>
<keyword evidence="2" id="KW-0812">Transmembrane</keyword>
<feature type="compositionally biased region" description="Low complexity" evidence="1">
    <location>
        <begin position="306"/>
        <end position="330"/>
    </location>
</feature>
<feature type="transmembrane region" description="Helical" evidence="2">
    <location>
        <begin position="31"/>
        <end position="52"/>
    </location>
</feature>
<protein>
    <submittedName>
        <fullName evidence="3">Uncharacterized protein</fullName>
    </submittedName>
</protein>
<feature type="region of interest" description="Disordered" evidence="1">
    <location>
        <begin position="303"/>
        <end position="330"/>
    </location>
</feature>
<dbReference type="AlphaFoldDB" id="A0A8H4WV42"/>
<dbReference type="OrthoDB" id="5154081at2759"/>
<accession>A0A8H4WV42</accession>
<dbReference type="Proteomes" id="UP000622797">
    <property type="component" value="Unassembled WGS sequence"/>
</dbReference>
<organism evidence="3 4">
    <name type="scientific">Fusarium sarcochroum</name>
    <dbReference type="NCBI Taxonomy" id="1208366"/>
    <lineage>
        <taxon>Eukaryota</taxon>
        <taxon>Fungi</taxon>
        <taxon>Dikarya</taxon>
        <taxon>Ascomycota</taxon>
        <taxon>Pezizomycotina</taxon>
        <taxon>Sordariomycetes</taxon>
        <taxon>Hypocreomycetidae</taxon>
        <taxon>Hypocreales</taxon>
        <taxon>Nectriaceae</taxon>
        <taxon>Fusarium</taxon>
        <taxon>Fusarium lateritium species complex</taxon>
    </lineage>
</organism>
<keyword evidence="4" id="KW-1185">Reference proteome</keyword>
<evidence type="ECO:0000256" key="2">
    <source>
        <dbReference type="SAM" id="Phobius"/>
    </source>
</evidence>
<evidence type="ECO:0000256" key="1">
    <source>
        <dbReference type="SAM" id="MobiDB-lite"/>
    </source>
</evidence>
<gene>
    <name evidence="3" type="ORF">FSARC_12776</name>
</gene>
<evidence type="ECO:0000313" key="4">
    <source>
        <dbReference type="Proteomes" id="UP000622797"/>
    </source>
</evidence>
<keyword evidence="2" id="KW-1133">Transmembrane helix</keyword>
<dbReference type="EMBL" id="JABEXW010000897">
    <property type="protein sequence ID" value="KAF4951933.1"/>
    <property type="molecule type" value="Genomic_DNA"/>
</dbReference>
<reference evidence="3" key="2">
    <citation type="submission" date="2020-05" db="EMBL/GenBank/DDBJ databases">
        <authorList>
            <person name="Kim H.-S."/>
            <person name="Proctor R.H."/>
            <person name="Brown D.W."/>
        </authorList>
    </citation>
    <scope>NUCLEOTIDE SEQUENCE</scope>
    <source>
        <strain evidence="3">NRRL 20472</strain>
    </source>
</reference>